<gene>
    <name evidence="2" type="ORF">HU200_011928</name>
</gene>
<dbReference type="AlphaFoldDB" id="A0A835FHA8"/>
<protein>
    <submittedName>
        <fullName evidence="2">Uncharacterized protein</fullName>
    </submittedName>
</protein>
<feature type="signal peptide" evidence="1">
    <location>
        <begin position="1"/>
        <end position="20"/>
    </location>
</feature>
<sequence length="112" mass="13168">MNIDETLLLLLFTCPFSLQCWQMIGIHRDSTLSVTEMVLQARQLFGLQSFREIVLIASWCIWTHQNSIIFDRASISLDRWNFSFKDEIGLVLHRAKASLKQELDYWISNLTF</sequence>
<name>A0A835FHA8_9POAL</name>
<evidence type="ECO:0000313" key="3">
    <source>
        <dbReference type="Proteomes" id="UP000636709"/>
    </source>
</evidence>
<evidence type="ECO:0000313" key="2">
    <source>
        <dbReference type="EMBL" id="KAF8752688.1"/>
    </source>
</evidence>
<feature type="chain" id="PRO_5032947771" evidence="1">
    <location>
        <begin position="21"/>
        <end position="112"/>
    </location>
</feature>
<reference evidence="2" key="1">
    <citation type="submission" date="2020-07" db="EMBL/GenBank/DDBJ databases">
        <title>Genome sequence and genetic diversity analysis of an under-domesticated orphan crop, white fonio (Digitaria exilis).</title>
        <authorList>
            <person name="Bennetzen J.L."/>
            <person name="Chen S."/>
            <person name="Ma X."/>
            <person name="Wang X."/>
            <person name="Yssel A.E.J."/>
            <person name="Chaluvadi S.R."/>
            <person name="Johnson M."/>
            <person name="Gangashetty P."/>
            <person name="Hamidou F."/>
            <person name="Sanogo M.D."/>
            <person name="Zwaenepoel A."/>
            <person name="Wallace J."/>
            <person name="Van De Peer Y."/>
            <person name="Van Deynze A."/>
        </authorList>
    </citation>
    <scope>NUCLEOTIDE SEQUENCE</scope>
    <source>
        <tissue evidence="2">Leaves</tissue>
    </source>
</reference>
<organism evidence="2 3">
    <name type="scientific">Digitaria exilis</name>
    <dbReference type="NCBI Taxonomy" id="1010633"/>
    <lineage>
        <taxon>Eukaryota</taxon>
        <taxon>Viridiplantae</taxon>
        <taxon>Streptophyta</taxon>
        <taxon>Embryophyta</taxon>
        <taxon>Tracheophyta</taxon>
        <taxon>Spermatophyta</taxon>
        <taxon>Magnoliopsida</taxon>
        <taxon>Liliopsida</taxon>
        <taxon>Poales</taxon>
        <taxon>Poaceae</taxon>
        <taxon>PACMAD clade</taxon>
        <taxon>Panicoideae</taxon>
        <taxon>Panicodae</taxon>
        <taxon>Paniceae</taxon>
        <taxon>Anthephorinae</taxon>
        <taxon>Digitaria</taxon>
    </lineage>
</organism>
<accession>A0A835FHA8</accession>
<proteinExistence type="predicted"/>
<keyword evidence="1" id="KW-0732">Signal</keyword>
<dbReference type="EMBL" id="JACEFO010000929">
    <property type="protein sequence ID" value="KAF8752688.1"/>
    <property type="molecule type" value="Genomic_DNA"/>
</dbReference>
<comment type="caution">
    <text evidence="2">The sequence shown here is derived from an EMBL/GenBank/DDBJ whole genome shotgun (WGS) entry which is preliminary data.</text>
</comment>
<dbReference type="Proteomes" id="UP000636709">
    <property type="component" value="Unassembled WGS sequence"/>
</dbReference>
<dbReference type="OrthoDB" id="675438at2759"/>
<evidence type="ECO:0000256" key="1">
    <source>
        <dbReference type="SAM" id="SignalP"/>
    </source>
</evidence>
<keyword evidence="3" id="KW-1185">Reference proteome</keyword>